<evidence type="ECO:0000256" key="6">
    <source>
        <dbReference type="SAM" id="MobiDB-lite"/>
    </source>
</evidence>
<feature type="compositionally biased region" description="Basic and acidic residues" evidence="6">
    <location>
        <begin position="335"/>
        <end position="344"/>
    </location>
</feature>
<dbReference type="PROSITE" id="PS50002">
    <property type="entry name" value="SH3"/>
    <property type="match status" value="3"/>
</dbReference>
<dbReference type="InterPro" id="IPR035468">
    <property type="entry name" value="SH3D21_SH3"/>
</dbReference>
<dbReference type="Proteomes" id="UP000770717">
    <property type="component" value="Unassembled WGS sequence"/>
</dbReference>
<name>A0A8J6FTS3_ELECQ</name>
<feature type="region of interest" description="Disordered" evidence="6">
    <location>
        <begin position="259"/>
        <end position="375"/>
    </location>
</feature>
<comment type="caution">
    <text evidence="8">The sequence shown here is derived from an EMBL/GenBank/DDBJ whole genome shotgun (WGS) entry which is preliminary data.</text>
</comment>
<feature type="compositionally biased region" description="Polar residues" evidence="6">
    <location>
        <begin position="268"/>
        <end position="286"/>
    </location>
</feature>
<organism evidence="8 9">
    <name type="scientific">Eleutherodactylus coqui</name>
    <name type="common">Puerto Rican coqui</name>
    <dbReference type="NCBI Taxonomy" id="57060"/>
    <lineage>
        <taxon>Eukaryota</taxon>
        <taxon>Metazoa</taxon>
        <taxon>Chordata</taxon>
        <taxon>Craniata</taxon>
        <taxon>Vertebrata</taxon>
        <taxon>Euteleostomi</taxon>
        <taxon>Amphibia</taxon>
        <taxon>Batrachia</taxon>
        <taxon>Anura</taxon>
        <taxon>Neobatrachia</taxon>
        <taxon>Hyloidea</taxon>
        <taxon>Eleutherodactylidae</taxon>
        <taxon>Eleutherodactylinae</taxon>
        <taxon>Eleutherodactylus</taxon>
        <taxon>Eleutherodactylus</taxon>
    </lineage>
</organism>
<dbReference type="PRINTS" id="PR01887">
    <property type="entry name" value="SPECTRNALPHA"/>
</dbReference>
<gene>
    <name evidence="8" type="ORF">GDO78_001035</name>
</gene>
<evidence type="ECO:0000259" key="7">
    <source>
        <dbReference type="PROSITE" id="PS50002"/>
    </source>
</evidence>
<evidence type="ECO:0000256" key="1">
    <source>
        <dbReference type="ARBA" id="ARBA00004170"/>
    </source>
</evidence>
<proteinExistence type="predicted"/>
<evidence type="ECO:0000256" key="5">
    <source>
        <dbReference type="PROSITE-ProRule" id="PRU00192"/>
    </source>
</evidence>
<reference evidence="8" key="1">
    <citation type="thesis" date="2020" institute="ProQuest LLC" country="789 East Eisenhower Parkway, Ann Arbor, MI, USA">
        <title>Comparative Genomics and Chromosome Evolution.</title>
        <authorList>
            <person name="Mudd A.B."/>
        </authorList>
    </citation>
    <scope>NUCLEOTIDE SEQUENCE</scope>
    <source>
        <strain evidence="8">HN-11 Male</strain>
        <tissue evidence="8">Kidney and liver</tissue>
    </source>
</reference>
<feature type="compositionally biased region" description="Polar residues" evidence="6">
    <location>
        <begin position="293"/>
        <end position="305"/>
    </location>
</feature>
<evidence type="ECO:0000313" key="9">
    <source>
        <dbReference type="Proteomes" id="UP000770717"/>
    </source>
</evidence>
<keyword evidence="3" id="KW-0175">Coiled coil</keyword>
<evidence type="ECO:0000256" key="4">
    <source>
        <dbReference type="ARBA" id="ARBA00023136"/>
    </source>
</evidence>
<dbReference type="AlphaFoldDB" id="A0A8J6FTS3"/>
<evidence type="ECO:0000256" key="2">
    <source>
        <dbReference type="ARBA" id="ARBA00022443"/>
    </source>
</evidence>
<feature type="domain" description="SH3" evidence="7">
    <location>
        <begin position="2"/>
        <end position="62"/>
    </location>
</feature>
<dbReference type="Pfam" id="PF14604">
    <property type="entry name" value="SH3_9"/>
    <property type="match status" value="2"/>
</dbReference>
<protein>
    <recommendedName>
        <fullName evidence="7">SH3 domain-containing protein</fullName>
    </recommendedName>
</protein>
<keyword evidence="9" id="KW-1185">Reference proteome</keyword>
<sequence length="375" mass="41092">MSALGDMLALVDFRGQLEDELTLKAGEIVRNVKKTGEEGWLEGESDGKRGLFPQIFVKEIPSFFLNDNGQRFPRSIRKVNACPQQKKQRWCRAEYSYSPSKPDELELIAGEVVEVIEEIEDGWWLGKKGNLVGAFPSNFVQEISEPLPDKAIILKKTNKQRPKMMDINFIPTAESTAKQDDKAAVNNIKDSSSGPVSISEFARVMFDYVSTLPDELSLKKGDVVAVISKETEDEGWWRGEVNGKTGLFPDNFVILIPPDSQIKASKPPTRTSTLKGQVTKVDTTATDLKPPMNKSQSPSASSTAQKVAKMDTATMDLKSSANRPQSPGPNSAGQKEPKENKVDSAPKMAHQPGKKAAPPPPIPAKTKPSTSQANK</sequence>
<dbReference type="CDD" id="cd12142">
    <property type="entry name" value="SH3_D21-like"/>
    <property type="match status" value="1"/>
</dbReference>
<keyword evidence="2 5" id="KW-0728">SH3 domain</keyword>
<dbReference type="EMBL" id="WNTK01000001">
    <property type="protein sequence ID" value="KAG9492865.1"/>
    <property type="molecule type" value="Genomic_DNA"/>
</dbReference>
<dbReference type="OrthoDB" id="73680at2759"/>
<feature type="domain" description="SH3" evidence="7">
    <location>
        <begin position="86"/>
        <end position="145"/>
    </location>
</feature>
<dbReference type="SMART" id="SM00326">
    <property type="entry name" value="SH3"/>
    <property type="match status" value="3"/>
</dbReference>
<accession>A0A8J6FTS3</accession>
<evidence type="ECO:0000256" key="3">
    <source>
        <dbReference type="ARBA" id="ARBA00023054"/>
    </source>
</evidence>
<evidence type="ECO:0000313" key="8">
    <source>
        <dbReference type="EMBL" id="KAG9492865.1"/>
    </source>
</evidence>
<dbReference type="Pfam" id="PF07653">
    <property type="entry name" value="SH3_2"/>
    <property type="match status" value="1"/>
</dbReference>
<dbReference type="PANTHER" id="PTHR14167">
    <property type="entry name" value="SH3 DOMAIN-CONTAINING"/>
    <property type="match status" value="1"/>
</dbReference>
<dbReference type="PANTHER" id="PTHR14167:SF81">
    <property type="entry name" value="ENDOPHILIN-A"/>
    <property type="match status" value="1"/>
</dbReference>
<dbReference type="SUPFAM" id="SSF50044">
    <property type="entry name" value="SH3-domain"/>
    <property type="match status" value="3"/>
</dbReference>
<dbReference type="InterPro" id="IPR036028">
    <property type="entry name" value="SH3-like_dom_sf"/>
</dbReference>
<comment type="subcellular location">
    <subcellularLocation>
        <location evidence="1">Membrane</location>
        <topology evidence="1">Peripheral membrane protein</topology>
    </subcellularLocation>
</comment>
<feature type="compositionally biased region" description="Polar residues" evidence="6">
    <location>
        <begin position="317"/>
        <end position="333"/>
    </location>
</feature>
<dbReference type="InterPro" id="IPR001452">
    <property type="entry name" value="SH3_domain"/>
</dbReference>
<dbReference type="PRINTS" id="PR00452">
    <property type="entry name" value="SH3DOMAIN"/>
</dbReference>
<dbReference type="InterPro" id="IPR050384">
    <property type="entry name" value="Endophilin_SH3RF"/>
</dbReference>
<keyword evidence="4" id="KW-0472">Membrane</keyword>
<dbReference type="Gene3D" id="2.30.30.40">
    <property type="entry name" value="SH3 Domains"/>
    <property type="match status" value="3"/>
</dbReference>
<feature type="domain" description="SH3" evidence="7">
    <location>
        <begin position="197"/>
        <end position="258"/>
    </location>
</feature>